<reference evidence="2 3" key="1">
    <citation type="journal article" date="2019" name="Extremophiles">
        <title>Biogeography of thermophiles and predominance of Thermus scotoductus in domestic water heaters.</title>
        <authorList>
            <person name="Wilpiszeski R.L."/>
            <person name="Zhang Z."/>
            <person name="House C.H."/>
        </authorList>
    </citation>
    <scope>NUCLEOTIDE SEQUENCE [LARGE SCALE GENOMIC DNA]</scope>
    <source>
        <strain evidence="2 3">34_S34</strain>
    </source>
</reference>
<name>A0A430R8U6_THESC</name>
<accession>A0A430R8U6</accession>
<gene>
    <name evidence="2" type="ORF">CSW47_07955</name>
</gene>
<dbReference type="EMBL" id="PELP01000220">
    <property type="protein sequence ID" value="RTH03768.1"/>
    <property type="molecule type" value="Genomic_DNA"/>
</dbReference>
<evidence type="ECO:0000313" key="2">
    <source>
        <dbReference type="EMBL" id="RTH03768.1"/>
    </source>
</evidence>
<comment type="caution">
    <text evidence="2">The sequence shown here is derived from an EMBL/GenBank/DDBJ whole genome shotgun (WGS) entry which is preliminary data.</text>
</comment>
<evidence type="ECO:0000256" key="1">
    <source>
        <dbReference type="SAM" id="MobiDB-lite"/>
    </source>
</evidence>
<dbReference type="AlphaFoldDB" id="A0A430R8U6"/>
<dbReference type="Proteomes" id="UP000286734">
    <property type="component" value="Unassembled WGS sequence"/>
</dbReference>
<evidence type="ECO:0008006" key="4">
    <source>
        <dbReference type="Google" id="ProtNLM"/>
    </source>
</evidence>
<sequence>MTERFLEVAKVSEAPLRARQAFPFPVRALHADATSFHVHGRYEGGEEEVGVLRIVHGDSRDHRPDLKPWGMGLVCADTEGHPPPLRSPGREGQRRQDPGGPVVPLPGGPGPLGGGLS</sequence>
<protein>
    <recommendedName>
        <fullName evidence="4">Transposase</fullName>
    </recommendedName>
</protein>
<evidence type="ECO:0000313" key="3">
    <source>
        <dbReference type="Proteomes" id="UP000286734"/>
    </source>
</evidence>
<feature type="compositionally biased region" description="Basic and acidic residues" evidence="1">
    <location>
        <begin position="88"/>
        <end position="97"/>
    </location>
</feature>
<proteinExistence type="predicted"/>
<organism evidence="2 3">
    <name type="scientific">Thermus scotoductus</name>
    <dbReference type="NCBI Taxonomy" id="37636"/>
    <lineage>
        <taxon>Bacteria</taxon>
        <taxon>Thermotogati</taxon>
        <taxon>Deinococcota</taxon>
        <taxon>Deinococci</taxon>
        <taxon>Thermales</taxon>
        <taxon>Thermaceae</taxon>
        <taxon>Thermus</taxon>
    </lineage>
</organism>
<feature type="region of interest" description="Disordered" evidence="1">
    <location>
        <begin position="58"/>
        <end position="117"/>
    </location>
</feature>